<keyword evidence="2" id="KW-1185">Reference proteome</keyword>
<protein>
    <submittedName>
        <fullName evidence="1">Uncharacterized protein</fullName>
    </submittedName>
</protein>
<evidence type="ECO:0000313" key="2">
    <source>
        <dbReference type="Proteomes" id="UP001579974"/>
    </source>
</evidence>
<dbReference type="RefSeq" id="WP_275476283.1">
    <property type="nucleotide sequence ID" value="NZ_CP162940.1"/>
</dbReference>
<name>A0ABV5ACF2_9BACL</name>
<comment type="caution">
    <text evidence="1">The sequence shown here is derived from an EMBL/GenBank/DDBJ whole genome shotgun (WGS) entry which is preliminary data.</text>
</comment>
<gene>
    <name evidence="1" type="ORF">KKP3000_003305</name>
</gene>
<organism evidence="1 2">
    <name type="scientific">Alicyclobacillus fastidiosus</name>
    <dbReference type="NCBI Taxonomy" id="392011"/>
    <lineage>
        <taxon>Bacteria</taxon>
        <taxon>Bacillati</taxon>
        <taxon>Bacillota</taxon>
        <taxon>Bacilli</taxon>
        <taxon>Bacillales</taxon>
        <taxon>Alicyclobacillaceae</taxon>
        <taxon>Alicyclobacillus</taxon>
    </lineage>
</organism>
<dbReference type="Proteomes" id="UP001579974">
    <property type="component" value="Unassembled WGS sequence"/>
</dbReference>
<dbReference type="EMBL" id="JBDXSU010000004">
    <property type="protein sequence ID" value="MFB5189914.1"/>
    <property type="molecule type" value="Genomic_DNA"/>
</dbReference>
<evidence type="ECO:0000313" key="1">
    <source>
        <dbReference type="EMBL" id="MFB5189914.1"/>
    </source>
</evidence>
<accession>A0ABV5ACF2</accession>
<sequence>MLIYKMAAQMRKLQAQGMSPQEAANKLGVKTQLAGLGGGIRSKTAKKK</sequence>
<proteinExistence type="predicted"/>
<reference evidence="1 2" key="1">
    <citation type="journal article" date="2024" name="Int. J. Mol. Sci.">
        <title>Exploration of Alicyclobacillus spp. Genome in Search of Antibiotic Resistance.</title>
        <authorList>
            <person name="Bucka-Kolendo J."/>
            <person name="Kiousi D.E."/>
            <person name="Dekowska A."/>
            <person name="Mikolajczuk-Szczyrba A."/>
            <person name="Karadedos D.M."/>
            <person name="Michael P."/>
            <person name="Galanis A."/>
            <person name="Sokolowska B."/>
        </authorList>
    </citation>
    <scope>NUCLEOTIDE SEQUENCE [LARGE SCALE GENOMIC DNA]</scope>
    <source>
        <strain evidence="1 2">KKP 3000</strain>
    </source>
</reference>